<evidence type="ECO:0000256" key="1">
    <source>
        <dbReference type="ARBA" id="ARBA00005947"/>
    </source>
</evidence>
<dbReference type="KEGG" id="bgoe:IFJ75_04800"/>
<keyword evidence="5" id="KW-1185">Reference proteome</keyword>
<dbReference type="GO" id="GO:0016787">
    <property type="term" value="F:hydrolase activity"/>
    <property type="evidence" value="ECO:0007669"/>
    <property type="project" value="UniProtKB-KW"/>
</dbReference>
<dbReference type="InterPro" id="IPR044150">
    <property type="entry name" value="HDAC_classIV"/>
</dbReference>
<organism evidence="4 5">
    <name type="scientific">Brevundimonas goettingensis</name>
    <dbReference type="NCBI Taxonomy" id="2774190"/>
    <lineage>
        <taxon>Bacteria</taxon>
        <taxon>Pseudomonadati</taxon>
        <taxon>Pseudomonadota</taxon>
        <taxon>Alphaproteobacteria</taxon>
        <taxon>Caulobacterales</taxon>
        <taxon>Caulobacteraceae</taxon>
        <taxon>Brevundimonas</taxon>
    </lineage>
</organism>
<evidence type="ECO:0000313" key="4">
    <source>
        <dbReference type="EMBL" id="QTC93201.1"/>
    </source>
</evidence>
<dbReference type="AlphaFoldDB" id="A0A975C8Q7"/>
<dbReference type="GO" id="GO:0040029">
    <property type="term" value="P:epigenetic regulation of gene expression"/>
    <property type="evidence" value="ECO:0007669"/>
    <property type="project" value="TreeGrafter"/>
</dbReference>
<protein>
    <submittedName>
        <fullName evidence="4">Histone deacetylase</fullName>
    </submittedName>
</protein>
<dbReference type="CDD" id="cd09993">
    <property type="entry name" value="HDAC_classIV"/>
    <property type="match status" value="1"/>
</dbReference>
<dbReference type="Gene3D" id="3.40.800.20">
    <property type="entry name" value="Histone deacetylase domain"/>
    <property type="match status" value="1"/>
</dbReference>
<dbReference type="Proteomes" id="UP000663918">
    <property type="component" value="Chromosome"/>
</dbReference>
<name>A0A975C8Q7_9CAUL</name>
<dbReference type="EMBL" id="CP062222">
    <property type="protein sequence ID" value="QTC93201.1"/>
    <property type="molecule type" value="Genomic_DNA"/>
</dbReference>
<sequence>MAPSRPLPPVVYHPAYSAPMPPGHRFPMHKYARLAQVLEEERLVGPGGFHIPVPASFDMLAAVHDPGYVRQVLNAEVPPQVERIIGMPVTRGVSERAQAAVGGTLLAARLALRHGLACNTAGGSHHAGPNGGAGFCVFNDIGVVARAMIDAGEIRQALVVDLDVHQGDGTAFIFEHEPRVFTFSMHGEKNYPVRRGPGDLDIDLPDGTGDDAYLAELRAILPVLLQRVAPDLTFYIAGVDPHVSDRLGRLALSDEGLAARDAYVLETCLPATPVVGVIGGGYDDDIDRLAHRHAILHRAAADAWRSGRARPAAPRD</sequence>
<evidence type="ECO:0000259" key="3">
    <source>
        <dbReference type="Pfam" id="PF00850"/>
    </source>
</evidence>
<gene>
    <name evidence="4" type="ORF">IFJ75_04800</name>
</gene>
<dbReference type="InterPro" id="IPR023801">
    <property type="entry name" value="His_deacetylse_dom"/>
</dbReference>
<keyword evidence="2" id="KW-0378">Hydrolase</keyword>
<reference evidence="4" key="1">
    <citation type="submission" date="2020-09" db="EMBL/GenBank/DDBJ databases">
        <title>Brevundimonas sp. LVF2 isolated from a puddle in Goettingen, Germany.</title>
        <authorList>
            <person name="Friedrich I."/>
            <person name="Klassen A."/>
            <person name="Hannes N."/>
            <person name="Schneider D."/>
            <person name="Hertel R."/>
            <person name="Daniel R."/>
        </authorList>
    </citation>
    <scope>NUCLEOTIDE SEQUENCE</scope>
    <source>
        <strain evidence="4">LVF2</strain>
    </source>
</reference>
<accession>A0A975C8Q7</accession>
<dbReference type="GO" id="GO:0004407">
    <property type="term" value="F:histone deacetylase activity"/>
    <property type="evidence" value="ECO:0007669"/>
    <property type="project" value="InterPro"/>
</dbReference>
<dbReference type="PRINTS" id="PR01270">
    <property type="entry name" value="HDASUPER"/>
</dbReference>
<proteinExistence type="inferred from homology"/>
<evidence type="ECO:0000313" key="5">
    <source>
        <dbReference type="Proteomes" id="UP000663918"/>
    </source>
</evidence>
<dbReference type="SUPFAM" id="SSF52768">
    <property type="entry name" value="Arginase/deacetylase"/>
    <property type="match status" value="1"/>
</dbReference>
<dbReference type="InterPro" id="IPR000286">
    <property type="entry name" value="HDACs"/>
</dbReference>
<dbReference type="InterPro" id="IPR037138">
    <property type="entry name" value="His_deacetylse_dom_sf"/>
</dbReference>
<dbReference type="Pfam" id="PF00850">
    <property type="entry name" value="Hist_deacetyl"/>
    <property type="match status" value="1"/>
</dbReference>
<evidence type="ECO:0000256" key="2">
    <source>
        <dbReference type="ARBA" id="ARBA00022801"/>
    </source>
</evidence>
<dbReference type="InterPro" id="IPR023696">
    <property type="entry name" value="Ureohydrolase_dom_sf"/>
</dbReference>
<comment type="similarity">
    <text evidence="1">Belongs to the histone deacetylase family.</text>
</comment>
<dbReference type="RefSeq" id="WP_207932470.1">
    <property type="nucleotide sequence ID" value="NZ_CP062222.1"/>
</dbReference>
<feature type="domain" description="Histone deacetylase" evidence="3">
    <location>
        <begin position="24"/>
        <end position="286"/>
    </location>
</feature>
<dbReference type="PANTHER" id="PTHR10625">
    <property type="entry name" value="HISTONE DEACETYLASE HDAC1-RELATED"/>
    <property type="match status" value="1"/>
</dbReference>
<dbReference type="PANTHER" id="PTHR10625:SF19">
    <property type="entry name" value="HISTONE DEACETYLASE 12"/>
    <property type="match status" value="1"/>
</dbReference>